<dbReference type="SUPFAM" id="SSF56112">
    <property type="entry name" value="Protein kinase-like (PK-like)"/>
    <property type="match status" value="1"/>
</dbReference>
<dbReference type="PANTHER" id="PTHR43289:SF6">
    <property type="entry name" value="SERINE_THREONINE-PROTEIN KINASE NEKL-3"/>
    <property type="match status" value="1"/>
</dbReference>
<evidence type="ECO:0000313" key="7">
    <source>
        <dbReference type="Proteomes" id="UP000199470"/>
    </source>
</evidence>
<dbReference type="InterPro" id="IPR011009">
    <property type="entry name" value="Kinase-like_dom_sf"/>
</dbReference>
<dbReference type="EMBL" id="FOTW01000030">
    <property type="protein sequence ID" value="SFM74046.1"/>
    <property type="molecule type" value="Genomic_DNA"/>
</dbReference>
<evidence type="ECO:0000256" key="2">
    <source>
        <dbReference type="ARBA" id="ARBA00022741"/>
    </source>
</evidence>
<dbReference type="InterPro" id="IPR000719">
    <property type="entry name" value="Prot_kinase_dom"/>
</dbReference>
<dbReference type="Gene3D" id="1.10.510.10">
    <property type="entry name" value="Transferase(Phosphotransferase) domain 1"/>
    <property type="match status" value="1"/>
</dbReference>
<keyword evidence="2" id="KW-0547">Nucleotide-binding</keyword>
<proteinExistence type="predicted"/>
<accession>A0A1I4TBI2</accession>
<dbReference type="RefSeq" id="WP_093390554.1">
    <property type="nucleotide sequence ID" value="NZ_FOTW01000030.1"/>
</dbReference>
<evidence type="ECO:0000313" key="6">
    <source>
        <dbReference type="EMBL" id="SFM74046.1"/>
    </source>
</evidence>
<dbReference type="Gene3D" id="3.30.200.20">
    <property type="entry name" value="Phosphorylase Kinase, domain 1"/>
    <property type="match status" value="1"/>
</dbReference>
<sequence length="348" mass="37449">MTTADAIITLELGHYRLREQIAGSAYGVIWRASGPRATPDVAIKLINREQMTRALPAQRARWIDSASNEIAFLQSLEPWDERHIVRLLDSGWHDGLPVLALELMATDLGKHVAALKASGAGLPFGRALAWIGQLNQALAKVHQYGWRYLDLKPANVLLDPLLGSVKLADFGTNRELGGATLHSYAGTANWQAPEQFFPGADGSYASGAGSDYFSLGALFYFLVTGGVPLRFCADCGSAYRAHHTAGAAVLREAHGGAIPAALQPDEERHFAERIGQTHPQARLPALALLRALLQPDPAHRPRHAIQISRMLAAIQGSLPARGASPVQELIHGMGRPTAGNAWRSIQGA</sequence>
<organism evidence="6 7">
    <name type="scientific">Rugamonas rubra</name>
    <dbReference type="NCBI Taxonomy" id="758825"/>
    <lineage>
        <taxon>Bacteria</taxon>
        <taxon>Pseudomonadati</taxon>
        <taxon>Pseudomonadota</taxon>
        <taxon>Betaproteobacteria</taxon>
        <taxon>Burkholderiales</taxon>
        <taxon>Oxalobacteraceae</taxon>
        <taxon>Telluria group</taxon>
        <taxon>Rugamonas</taxon>
    </lineage>
</organism>
<keyword evidence="6" id="KW-0723">Serine/threonine-protein kinase</keyword>
<keyword evidence="1" id="KW-0808">Transferase</keyword>
<dbReference type="OrthoDB" id="9801841at2"/>
<keyword evidence="7" id="KW-1185">Reference proteome</keyword>
<dbReference type="Pfam" id="PF00069">
    <property type="entry name" value="Pkinase"/>
    <property type="match status" value="1"/>
</dbReference>
<gene>
    <name evidence="6" type="ORF">SAMN02982985_05146</name>
</gene>
<dbReference type="SMART" id="SM00220">
    <property type="entry name" value="S_TKc"/>
    <property type="match status" value="1"/>
</dbReference>
<protein>
    <submittedName>
        <fullName evidence="6">Serine/threonine protein kinase</fullName>
    </submittedName>
</protein>
<dbReference type="PROSITE" id="PS50011">
    <property type="entry name" value="PROTEIN_KINASE_DOM"/>
    <property type="match status" value="1"/>
</dbReference>
<dbReference type="AlphaFoldDB" id="A0A1I4TBI2"/>
<dbReference type="STRING" id="758825.SAMN02982985_05146"/>
<evidence type="ECO:0000256" key="4">
    <source>
        <dbReference type="ARBA" id="ARBA00022840"/>
    </source>
</evidence>
<name>A0A1I4TBI2_9BURK</name>
<reference evidence="6 7" key="1">
    <citation type="submission" date="2016-10" db="EMBL/GenBank/DDBJ databases">
        <authorList>
            <person name="de Groot N.N."/>
        </authorList>
    </citation>
    <scope>NUCLEOTIDE SEQUENCE [LARGE SCALE GENOMIC DNA]</scope>
    <source>
        <strain evidence="6 7">ATCC 43154</strain>
    </source>
</reference>
<evidence type="ECO:0000256" key="1">
    <source>
        <dbReference type="ARBA" id="ARBA00022679"/>
    </source>
</evidence>
<keyword evidence="3 6" id="KW-0418">Kinase</keyword>
<evidence type="ECO:0000259" key="5">
    <source>
        <dbReference type="PROSITE" id="PS50011"/>
    </source>
</evidence>
<dbReference type="PANTHER" id="PTHR43289">
    <property type="entry name" value="MITOGEN-ACTIVATED PROTEIN KINASE KINASE KINASE 20-RELATED"/>
    <property type="match status" value="1"/>
</dbReference>
<feature type="domain" description="Protein kinase" evidence="5">
    <location>
        <begin position="15"/>
        <end position="299"/>
    </location>
</feature>
<dbReference type="Proteomes" id="UP000199470">
    <property type="component" value="Unassembled WGS sequence"/>
</dbReference>
<keyword evidence="4" id="KW-0067">ATP-binding</keyword>
<evidence type="ECO:0000256" key="3">
    <source>
        <dbReference type="ARBA" id="ARBA00022777"/>
    </source>
</evidence>
<dbReference type="GO" id="GO:0005524">
    <property type="term" value="F:ATP binding"/>
    <property type="evidence" value="ECO:0007669"/>
    <property type="project" value="UniProtKB-KW"/>
</dbReference>
<dbReference type="GO" id="GO:0004674">
    <property type="term" value="F:protein serine/threonine kinase activity"/>
    <property type="evidence" value="ECO:0007669"/>
    <property type="project" value="UniProtKB-KW"/>
</dbReference>